<dbReference type="GO" id="GO:0019605">
    <property type="term" value="P:butyrate metabolic process"/>
    <property type="evidence" value="ECO:0007669"/>
    <property type="project" value="InterPro"/>
</dbReference>
<dbReference type="OrthoDB" id="189734at2"/>
<dbReference type="Gene3D" id="3.40.50.1820">
    <property type="entry name" value="alpha/beta hydrolase"/>
    <property type="match status" value="1"/>
</dbReference>
<keyword evidence="11" id="KW-1185">Reference proteome</keyword>
<dbReference type="InterPro" id="IPR029058">
    <property type="entry name" value="AB_hydrolase_fold"/>
</dbReference>
<evidence type="ECO:0000256" key="1">
    <source>
        <dbReference type="ARBA" id="ARBA00006249"/>
    </source>
</evidence>
<evidence type="ECO:0000256" key="6">
    <source>
        <dbReference type="ARBA" id="ARBA00022837"/>
    </source>
</evidence>
<feature type="signal peptide" evidence="9">
    <location>
        <begin position="1"/>
        <end position="32"/>
    </location>
</feature>
<keyword evidence="7" id="KW-1015">Disulfide bond</keyword>
<dbReference type="Proteomes" id="UP000295157">
    <property type="component" value="Unassembled WGS sequence"/>
</dbReference>
<dbReference type="Pfam" id="PF07519">
    <property type="entry name" value="Tannase"/>
    <property type="match status" value="1"/>
</dbReference>
<organism evidence="10 11">
    <name type="scientific">Nonomuraea longispora</name>
    <dbReference type="NCBI Taxonomy" id="1848320"/>
    <lineage>
        <taxon>Bacteria</taxon>
        <taxon>Bacillati</taxon>
        <taxon>Actinomycetota</taxon>
        <taxon>Actinomycetes</taxon>
        <taxon>Streptosporangiales</taxon>
        <taxon>Streptosporangiaceae</taxon>
        <taxon>Nonomuraea</taxon>
    </lineage>
</organism>
<feature type="chain" id="PRO_5020591606" evidence="9">
    <location>
        <begin position="33"/>
        <end position="462"/>
    </location>
</feature>
<comment type="similarity">
    <text evidence="1">Belongs to the tannase family.</text>
</comment>
<keyword evidence="4 9" id="KW-0732">Signal</keyword>
<dbReference type="AlphaFoldDB" id="A0A4R4NI97"/>
<evidence type="ECO:0000256" key="5">
    <source>
        <dbReference type="ARBA" id="ARBA00022801"/>
    </source>
</evidence>
<evidence type="ECO:0000256" key="8">
    <source>
        <dbReference type="SAM" id="MobiDB-lite"/>
    </source>
</evidence>
<dbReference type="SUPFAM" id="SSF53474">
    <property type="entry name" value="alpha/beta-Hydrolases"/>
    <property type="match status" value="1"/>
</dbReference>
<dbReference type="RefSeq" id="WP_132331875.1">
    <property type="nucleotide sequence ID" value="NZ_SMJZ01000024.1"/>
</dbReference>
<evidence type="ECO:0000256" key="4">
    <source>
        <dbReference type="ARBA" id="ARBA00022729"/>
    </source>
</evidence>
<dbReference type="InterPro" id="IPR016582">
    <property type="entry name" value="OHBut_olig_hydro_put"/>
</dbReference>
<dbReference type="EMBL" id="SMJZ01000024">
    <property type="protein sequence ID" value="TDC08785.1"/>
    <property type="molecule type" value="Genomic_DNA"/>
</dbReference>
<name>A0A4R4NI97_9ACTN</name>
<evidence type="ECO:0000256" key="3">
    <source>
        <dbReference type="ARBA" id="ARBA00022723"/>
    </source>
</evidence>
<protein>
    <submittedName>
        <fullName evidence="10">Tannase/feruloyl esterase family alpha/beta hydrolase</fullName>
    </submittedName>
</protein>
<evidence type="ECO:0000256" key="2">
    <source>
        <dbReference type="ARBA" id="ARBA00022487"/>
    </source>
</evidence>
<feature type="region of interest" description="Disordered" evidence="8">
    <location>
        <begin position="433"/>
        <end position="462"/>
    </location>
</feature>
<reference evidence="10 11" key="1">
    <citation type="submission" date="2019-02" db="EMBL/GenBank/DDBJ databases">
        <title>Draft genome sequences of novel Actinobacteria.</title>
        <authorList>
            <person name="Sahin N."/>
            <person name="Ay H."/>
            <person name="Saygin H."/>
        </authorList>
    </citation>
    <scope>NUCLEOTIDE SEQUENCE [LARGE SCALE GENOMIC DNA]</scope>
    <source>
        <strain evidence="10 11">KC201</strain>
    </source>
</reference>
<keyword evidence="3" id="KW-0479">Metal-binding</keyword>
<accession>A0A4R4NI97</accession>
<comment type="caution">
    <text evidence="10">The sequence shown here is derived from an EMBL/GenBank/DDBJ whole genome shotgun (WGS) entry which is preliminary data.</text>
</comment>
<dbReference type="GO" id="GO:0046872">
    <property type="term" value="F:metal ion binding"/>
    <property type="evidence" value="ECO:0007669"/>
    <property type="project" value="UniProtKB-KW"/>
</dbReference>
<evidence type="ECO:0000313" key="11">
    <source>
        <dbReference type="Proteomes" id="UP000295157"/>
    </source>
</evidence>
<sequence>MSLLLRRSTVFSALMASLVAIPLVPVASLAQADARCPHMGRIHVPGAQHQVTACLDDLTTAGTVDSGHTDAADWQGLHSAATRNPSGVPGIQVDGYFRDDSTSNPTHGWNHDSQFVIRLPRRWNGGLVVAGAPGNRRQYANDFTIADYVLAKGYAYASTDKGNGGTEFYKDGRRPGDAYVEWYHRMTQITVAAKATVARHYRKPLRRTYAAGISNGGQLVRWALENHPELYDGGVDAEGTYWPPDNGPNALVYLPVALRNYPKYAENGDPEAHAEMLRAGFAPGSEFLWEFNYRNIWDGTQRRAREELDPEYDGDLEAGIPFCESGTPNCDADYDYYARPESVHKAVRRASMTGRIGKPLITVHGTLDTLLPIAVHSDPYAALVRKQGRAALHRYYRMEGASHLDIEYDMFPDRMRPLLPCMRTAFEALERWTAPGHGHKPPRSATIPRQTSGDVANTCSLS</sequence>
<proteinExistence type="inferred from homology"/>
<evidence type="ECO:0000256" key="7">
    <source>
        <dbReference type="ARBA" id="ARBA00023157"/>
    </source>
</evidence>
<keyword evidence="2" id="KW-0719">Serine esterase</keyword>
<feature type="compositionally biased region" description="Polar residues" evidence="8">
    <location>
        <begin position="447"/>
        <end position="462"/>
    </location>
</feature>
<evidence type="ECO:0000256" key="9">
    <source>
        <dbReference type="SAM" id="SignalP"/>
    </source>
</evidence>
<dbReference type="InterPro" id="IPR011118">
    <property type="entry name" value="Tannase/feruloyl_esterase"/>
</dbReference>
<evidence type="ECO:0000313" key="10">
    <source>
        <dbReference type="EMBL" id="TDC08785.1"/>
    </source>
</evidence>
<keyword evidence="6" id="KW-0106">Calcium</keyword>
<dbReference type="GO" id="GO:0047989">
    <property type="term" value="F:hydroxybutyrate-dimer hydrolase activity"/>
    <property type="evidence" value="ECO:0007669"/>
    <property type="project" value="InterPro"/>
</dbReference>
<dbReference type="Pfam" id="PF10605">
    <property type="entry name" value="3HBOH"/>
    <property type="match status" value="1"/>
</dbReference>
<keyword evidence="5 10" id="KW-0378">Hydrolase</keyword>
<dbReference type="GO" id="GO:0005615">
    <property type="term" value="C:extracellular space"/>
    <property type="evidence" value="ECO:0007669"/>
    <property type="project" value="InterPro"/>
</dbReference>
<gene>
    <name evidence="10" type="ORF">E1267_09470</name>
</gene>